<dbReference type="OrthoDB" id="6613122at2759"/>
<proteinExistence type="predicted"/>
<feature type="domain" description="FLYWCH-type" evidence="5">
    <location>
        <begin position="22"/>
        <end position="84"/>
    </location>
</feature>
<dbReference type="Proteomes" id="UP000198287">
    <property type="component" value="Unassembled WGS sequence"/>
</dbReference>
<keyword evidence="4" id="KW-0472">Membrane</keyword>
<dbReference type="AlphaFoldDB" id="A0A226D400"/>
<keyword evidence="2" id="KW-0863">Zinc-finger</keyword>
<keyword evidence="6" id="KW-0624">Polysaccharide degradation</keyword>
<comment type="caution">
    <text evidence="6">The sequence shown here is derived from an EMBL/GenBank/DDBJ whole genome shotgun (WGS) entry which is preliminary data.</text>
</comment>
<sequence length="754" mass="86437">MEMEQPPPSEIETQTPGLKVFPSNKGKYVAAYKGFIYNFHVTGSNKQILRCCQYKTNCHGRIHLSMSYKKIINEEIAEFSKHNHAGDQGAVDAKYHQWRLKSAAKSSSDTTSSLIAIEMQQMPQSSQDSLPKLESIRRTIRNARVDSTLPNKVFSREEIPDTLASHFKTSTGELFLKYDSASHPPYKKKDRFLIFTTDRNLEFLQQSEHWFADAINAFSTVYPGAVLRGCFFHYAQCNFRHIKRNSELLAKVNMDSDFSLNIRQLIALAFLPPQDVESAYQEMEKSRFFKDNETVLDEYLEYFSTTWIGSFNRRGERKKPLFEIKLWNCYDSLLQSLPKTNNICEGFHRGFAGLLSVHHPTLYKLIDGLLKQQSLTDVKMTMVDIENTDKGRKKWSQLAIKLKKLVESYPERRDTPSYLRGIAKTTDFSNPTKENILIQPIDPIFRSLHAGPTCLIYVIIVKSDLSDEYDTVVWYSSKHSRSPTLHTHWNRKGRNRYYSYFYAGMIAIFGNSSAIGTRSRVYIGTIFRQPIILFIQISCEKSKNNSYFIEPNVTLFCKNAKLAENIDLYRIIAECKKLVRPDNLKVGFNWKRQDFLKSFTGMKSYSMQDSINGVLTHMLTLETNASEDSNRIKISHNVDMTMAFSLSTDSDIARISFILIGNWSFSFVTCSSLSQGRVDYWGYVRPLDASVWYSLTCCCLAITVLLIGQNYTKYLALSWPKMAYATCTALLDVGFLIGGRSSSTLQLNVSKSRV</sequence>
<keyword evidence="3" id="KW-0862">Zinc</keyword>
<gene>
    <name evidence="6" type="ORF">Fcan01_25061</name>
</gene>
<dbReference type="GO" id="GO:0045493">
    <property type="term" value="P:xylan catabolic process"/>
    <property type="evidence" value="ECO:0007669"/>
    <property type="project" value="UniProtKB-KW"/>
</dbReference>
<dbReference type="GO" id="GO:0016798">
    <property type="term" value="F:hydrolase activity, acting on glycosyl bonds"/>
    <property type="evidence" value="ECO:0007669"/>
    <property type="project" value="UniProtKB-KW"/>
</dbReference>
<accession>A0A226D400</accession>
<keyword evidence="6" id="KW-0326">Glycosidase</keyword>
<feature type="transmembrane region" description="Helical" evidence="4">
    <location>
        <begin position="689"/>
        <end position="708"/>
    </location>
</feature>
<keyword evidence="7" id="KW-1185">Reference proteome</keyword>
<dbReference type="GO" id="GO:0008270">
    <property type="term" value="F:zinc ion binding"/>
    <property type="evidence" value="ECO:0007669"/>
    <property type="project" value="UniProtKB-KW"/>
</dbReference>
<keyword evidence="4" id="KW-0812">Transmembrane</keyword>
<evidence type="ECO:0000259" key="5">
    <source>
        <dbReference type="Pfam" id="PF04500"/>
    </source>
</evidence>
<name>A0A226D400_FOLCA</name>
<keyword evidence="6" id="KW-0858">Xylan degradation</keyword>
<dbReference type="EMBL" id="LNIX01000034">
    <property type="protein sequence ID" value="OXA40295.1"/>
    <property type="molecule type" value="Genomic_DNA"/>
</dbReference>
<keyword evidence="6" id="KW-0378">Hydrolase</keyword>
<protein>
    <submittedName>
        <fullName evidence="6">Endo-1,4-beta-xylanase A</fullName>
    </submittedName>
</protein>
<dbReference type="Pfam" id="PF04500">
    <property type="entry name" value="FLYWCH"/>
    <property type="match status" value="1"/>
</dbReference>
<evidence type="ECO:0000256" key="2">
    <source>
        <dbReference type="ARBA" id="ARBA00022771"/>
    </source>
</evidence>
<dbReference type="Gene3D" id="2.20.25.240">
    <property type="match status" value="1"/>
</dbReference>
<keyword evidence="6" id="KW-0119">Carbohydrate metabolism</keyword>
<evidence type="ECO:0000313" key="6">
    <source>
        <dbReference type="EMBL" id="OXA40295.1"/>
    </source>
</evidence>
<keyword evidence="4" id="KW-1133">Transmembrane helix</keyword>
<evidence type="ECO:0000256" key="4">
    <source>
        <dbReference type="SAM" id="Phobius"/>
    </source>
</evidence>
<keyword evidence="1" id="KW-0479">Metal-binding</keyword>
<reference evidence="6 7" key="1">
    <citation type="submission" date="2015-12" db="EMBL/GenBank/DDBJ databases">
        <title>The genome of Folsomia candida.</title>
        <authorList>
            <person name="Faddeeva A."/>
            <person name="Derks M.F."/>
            <person name="Anvar Y."/>
            <person name="Smit S."/>
            <person name="Van Straalen N."/>
            <person name="Roelofs D."/>
        </authorList>
    </citation>
    <scope>NUCLEOTIDE SEQUENCE [LARGE SCALE GENOMIC DNA]</scope>
    <source>
        <strain evidence="6 7">VU population</strain>
        <tissue evidence="6">Whole body</tissue>
    </source>
</reference>
<dbReference type="InterPro" id="IPR007588">
    <property type="entry name" value="Znf_FLYWCH"/>
</dbReference>
<evidence type="ECO:0000313" key="7">
    <source>
        <dbReference type="Proteomes" id="UP000198287"/>
    </source>
</evidence>
<evidence type="ECO:0000256" key="1">
    <source>
        <dbReference type="ARBA" id="ARBA00022723"/>
    </source>
</evidence>
<organism evidence="6 7">
    <name type="scientific">Folsomia candida</name>
    <name type="common">Springtail</name>
    <dbReference type="NCBI Taxonomy" id="158441"/>
    <lineage>
        <taxon>Eukaryota</taxon>
        <taxon>Metazoa</taxon>
        <taxon>Ecdysozoa</taxon>
        <taxon>Arthropoda</taxon>
        <taxon>Hexapoda</taxon>
        <taxon>Collembola</taxon>
        <taxon>Entomobryomorpha</taxon>
        <taxon>Isotomoidea</taxon>
        <taxon>Isotomidae</taxon>
        <taxon>Proisotominae</taxon>
        <taxon>Folsomia</taxon>
    </lineage>
</organism>
<evidence type="ECO:0000256" key="3">
    <source>
        <dbReference type="ARBA" id="ARBA00022833"/>
    </source>
</evidence>